<dbReference type="Proteomes" id="UP000821853">
    <property type="component" value="Chromosome 5"/>
</dbReference>
<gene>
    <name evidence="1" type="ORF">HPB48_009427</name>
</gene>
<dbReference type="VEuPathDB" id="VectorBase:HLOH_061159"/>
<proteinExistence type="predicted"/>
<reference evidence="1 2" key="1">
    <citation type="journal article" date="2020" name="Cell">
        <title>Large-Scale Comparative Analyses of Tick Genomes Elucidate Their Genetic Diversity and Vector Capacities.</title>
        <authorList>
            <consortium name="Tick Genome and Microbiome Consortium (TIGMIC)"/>
            <person name="Jia N."/>
            <person name="Wang J."/>
            <person name="Shi W."/>
            <person name="Du L."/>
            <person name="Sun Y."/>
            <person name="Zhan W."/>
            <person name="Jiang J.F."/>
            <person name="Wang Q."/>
            <person name="Zhang B."/>
            <person name="Ji P."/>
            <person name="Bell-Sakyi L."/>
            <person name="Cui X.M."/>
            <person name="Yuan T.T."/>
            <person name="Jiang B.G."/>
            <person name="Yang W.F."/>
            <person name="Lam T.T."/>
            <person name="Chang Q.C."/>
            <person name="Ding S.J."/>
            <person name="Wang X.J."/>
            <person name="Zhu J.G."/>
            <person name="Ruan X.D."/>
            <person name="Zhao L."/>
            <person name="Wei J.T."/>
            <person name="Ye R.Z."/>
            <person name="Que T.C."/>
            <person name="Du C.H."/>
            <person name="Zhou Y.H."/>
            <person name="Cheng J.X."/>
            <person name="Dai P.F."/>
            <person name="Guo W.B."/>
            <person name="Han X.H."/>
            <person name="Huang E.J."/>
            <person name="Li L.F."/>
            <person name="Wei W."/>
            <person name="Gao Y.C."/>
            <person name="Liu J.Z."/>
            <person name="Shao H.Z."/>
            <person name="Wang X."/>
            <person name="Wang C.C."/>
            <person name="Yang T.C."/>
            <person name="Huo Q.B."/>
            <person name="Li W."/>
            <person name="Chen H.Y."/>
            <person name="Chen S.E."/>
            <person name="Zhou L.G."/>
            <person name="Ni X.B."/>
            <person name="Tian J.H."/>
            <person name="Sheng Y."/>
            <person name="Liu T."/>
            <person name="Pan Y.S."/>
            <person name="Xia L.Y."/>
            <person name="Li J."/>
            <person name="Zhao F."/>
            <person name="Cao W.C."/>
        </authorList>
    </citation>
    <scope>NUCLEOTIDE SEQUENCE [LARGE SCALE GENOMIC DNA]</scope>
    <source>
        <strain evidence="1">HaeL-2018</strain>
    </source>
</reference>
<comment type="caution">
    <text evidence="1">The sequence shown here is derived from an EMBL/GenBank/DDBJ whole genome shotgun (WGS) entry which is preliminary data.</text>
</comment>
<dbReference type="AlphaFoldDB" id="A0A9J6GM15"/>
<dbReference type="OrthoDB" id="6508477at2759"/>
<protein>
    <submittedName>
        <fullName evidence="1">Uncharacterized protein</fullName>
    </submittedName>
</protein>
<keyword evidence="2" id="KW-1185">Reference proteome</keyword>
<dbReference type="EMBL" id="JABSTR010000007">
    <property type="protein sequence ID" value="KAH9375575.1"/>
    <property type="molecule type" value="Genomic_DNA"/>
</dbReference>
<evidence type="ECO:0000313" key="1">
    <source>
        <dbReference type="EMBL" id="KAH9375575.1"/>
    </source>
</evidence>
<evidence type="ECO:0000313" key="2">
    <source>
        <dbReference type="Proteomes" id="UP000821853"/>
    </source>
</evidence>
<name>A0A9J6GM15_HAELO</name>
<sequence>MSATGHAIGNATCNASVNASVQRRDPRRGERGQDFVRLIKHVSPCADVRKCQDIMDRDEYYNLVRMTNTEHELLREIIHRETTLAAPPNTGTNTAYNAFVISASNGKAEVAVEGTTVHAAFKLSQKTTVPNKDGGLNASELNTLHVVFCNVKCVIIDEEGVFSVLQLTLYSEKATVAVLNHFKAVPKVNLKKVKNEALKCCEELALTNLASSMEKITGLPLKIFLFCHATQARRICRVIVS</sequence>
<organism evidence="1 2">
    <name type="scientific">Haemaphysalis longicornis</name>
    <name type="common">Bush tick</name>
    <dbReference type="NCBI Taxonomy" id="44386"/>
    <lineage>
        <taxon>Eukaryota</taxon>
        <taxon>Metazoa</taxon>
        <taxon>Ecdysozoa</taxon>
        <taxon>Arthropoda</taxon>
        <taxon>Chelicerata</taxon>
        <taxon>Arachnida</taxon>
        <taxon>Acari</taxon>
        <taxon>Parasitiformes</taxon>
        <taxon>Ixodida</taxon>
        <taxon>Ixodoidea</taxon>
        <taxon>Ixodidae</taxon>
        <taxon>Haemaphysalinae</taxon>
        <taxon>Haemaphysalis</taxon>
    </lineage>
</organism>
<accession>A0A9J6GM15</accession>